<keyword evidence="2" id="KW-1185">Reference proteome</keyword>
<proteinExistence type="predicted"/>
<geneLocation type="plasmid" evidence="1 2">
    <name>pdjl-6-2</name>
</geneLocation>
<name>A0AB38RMD0_RHOSG</name>
<reference evidence="2" key="1">
    <citation type="journal article" date="2022" name="Environ. Microbiol.">
        <title>Functional analysis, diversity, and distribution of carbendazim hydrolases MheI and CbmA, responsible for the initial step in carbendazim degradation.</title>
        <authorList>
            <person name="Zhang M."/>
            <person name="Bai X."/>
            <person name="Li Q."/>
            <person name="Zhang L."/>
            <person name="Zhu Q."/>
            <person name="Gao S."/>
            <person name="Ke Z."/>
            <person name="Jiang M."/>
            <person name="Hu J."/>
            <person name="Qiu J."/>
            <person name="Hong Q."/>
        </authorList>
    </citation>
    <scope>NUCLEOTIDE SEQUENCE [LARGE SCALE GENOMIC DNA]</scope>
    <source>
        <strain evidence="2">djl-6</strain>
    </source>
</reference>
<keyword evidence="1" id="KW-0614">Plasmid</keyword>
<protein>
    <submittedName>
        <fullName evidence="1">Uncharacterized protein</fullName>
    </submittedName>
</protein>
<accession>A0AB38RMD0</accession>
<sequence>MTALPAFHAIASNAINSSNASIAAIGHRSGRSNTSGLKTSNGSNAGITHSSPWQHRELHVSNSSITVITAGGVRGESKQAETATPTLTALLVLLVLLGLQVPGSRPQLSTAIDSNAGISSVRRNGAKCLDVRRRTPRLDDYVTRSTAPGGPHVGRT</sequence>
<dbReference type="EMBL" id="CP096565">
    <property type="protein sequence ID" value="UPU46295.1"/>
    <property type="molecule type" value="Genomic_DNA"/>
</dbReference>
<gene>
    <name evidence="1" type="ORF">M0639_30575</name>
</gene>
<dbReference type="AlphaFoldDB" id="A0AB38RMD0"/>
<dbReference type="RefSeq" id="WP_197486199.1">
    <property type="nucleotide sequence ID" value="NZ_CP096565.1"/>
</dbReference>
<evidence type="ECO:0000313" key="2">
    <source>
        <dbReference type="Proteomes" id="UP000831484"/>
    </source>
</evidence>
<organism evidence="1 2">
    <name type="scientific">Rhodococcus qingshengii JCM 15477</name>
    <dbReference type="NCBI Taxonomy" id="1303681"/>
    <lineage>
        <taxon>Bacteria</taxon>
        <taxon>Bacillati</taxon>
        <taxon>Actinomycetota</taxon>
        <taxon>Actinomycetes</taxon>
        <taxon>Mycobacteriales</taxon>
        <taxon>Nocardiaceae</taxon>
        <taxon>Rhodococcus</taxon>
        <taxon>Rhodococcus erythropolis group</taxon>
    </lineage>
</organism>
<dbReference type="Proteomes" id="UP000831484">
    <property type="component" value="Plasmid pdjl-6-2"/>
</dbReference>
<evidence type="ECO:0000313" key="1">
    <source>
        <dbReference type="EMBL" id="UPU46295.1"/>
    </source>
</evidence>